<proteinExistence type="inferred from homology"/>
<evidence type="ECO:0000256" key="1">
    <source>
        <dbReference type="ARBA" id="ARBA00004342"/>
    </source>
</evidence>
<dbReference type="GO" id="GO:0030426">
    <property type="term" value="C:growth cone"/>
    <property type="evidence" value="ECO:0007669"/>
    <property type="project" value="TreeGrafter"/>
</dbReference>
<name>A0A8C9PN10_SPEDA</name>
<dbReference type="Pfam" id="PF03261">
    <property type="entry name" value="CDK5_activator"/>
    <property type="match status" value="1"/>
</dbReference>
<protein>
    <recommendedName>
        <fullName evidence="6">Cyclin-dependent kinase 5 activator 2</fullName>
    </recommendedName>
</protein>
<comment type="subcellular location">
    <subcellularLocation>
        <location evidence="1">Cell membrane</location>
        <topology evidence="1">Lipid-anchor</topology>
        <orientation evidence="1">Cytoplasmic side</orientation>
    </subcellularLocation>
</comment>
<dbReference type="GO" id="GO:0007411">
    <property type="term" value="P:axon guidance"/>
    <property type="evidence" value="ECO:0007669"/>
    <property type="project" value="TreeGrafter"/>
</dbReference>
<dbReference type="SUPFAM" id="SSF47954">
    <property type="entry name" value="Cyclin-like"/>
    <property type="match status" value="1"/>
</dbReference>
<dbReference type="GO" id="GO:0019901">
    <property type="term" value="F:protein kinase binding"/>
    <property type="evidence" value="ECO:0007669"/>
    <property type="project" value="TreeGrafter"/>
</dbReference>
<evidence type="ECO:0000313" key="4">
    <source>
        <dbReference type="Ensembl" id="ENSSDAP00000009678.1"/>
    </source>
</evidence>
<dbReference type="AlphaFoldDB" id="A0A8C9PN10"/>
<dbReference type="GO" id="GO:0005886">
    <property type="term" value="C:plasma membrane"/>
    <property type="evidence" value="ECO:0007669"/>
    <property type="project" value="UniProtKB-SubCell"/>
</dbReference>
<dbReference type="Proteomes" id="UP000694422">
    <property type="component" value="Unplaced"/>
</dbReference>
<dbReference type="PANTHER" id="PTHR23401:SF3">
    <property type="entry name" value="CYCLIN-DEPENDENT KINASE 5 ACTIVATOR 2"/>
    <property type="match status" value="1"/>
</dbReference>
<dbReference type="GO" id="GO:0005737">
    <property type="term" value="C:cytoplasm"/>
    <property type="evidence" value="ECO:0007669"/>
    <property type="project" value="TreeGrafter"/>
</dbReference>
<organism evidence="4 5">
    <name type="scientific">Spermophilus dauricus</name>
    <name type="common">Daurian ground squirrel</name>
    <dbReference type="NCBI Taxonomy" id="99837"/>
    <lineage>
        <taxon>Eukaryota</taxon>
        <taxon>Metazoa</taxon>
        <taxon>Chordata</taxon>
        <taxon>Craniata</taxon>
        <taxon>Vertebrata</taxon>
        <taxon>Euteleostomi</taxon>
        <taxon>Mammalia</taxon>
        <taxon>Eutheria</taxon>
        <taxon>Euarchontoglires</taxon>
        <taxon>Glires</taxon>
        <taxon>Rodentia</taxon>
        <taxon>Sciuromorpha</taxon>
        <taxon>Sciuridae</taxon>
        <taxon>Xerinae</taxon>
        <taxon>Marmotini</taxon>
        <taxon>Spermophilus</taxon>
    </lineage>
</organism>
<dbReference type="Gene3D" id="1.10.472.10">
    <property type="entry name" value="Cyclin-like"/>
    <property type="match status" value="1"/>
</dbReference>
<dbReference type="InterPro" id="IPR036915">
    <property type="entry name" value="Cyclin-like_sf"/>
</dbReference>
<comment type="similarity">
    <text evidence="2">Belongs to the cyclin-dependent kinase 5 activator family.</text>
</comment>
<dbReference type="GO" id="GO:0061575">
    <property type="term" value="F:cyclin-dependent protein serine/threonine kinase activator activity"/>
    <property type="evidence" value="ECO:0007669"/>
    <property type="project" value="InterPro"/>
</dbReference>
<evidence type="ECO:0000256" key="3">
    <source>
        <dbReference type="SAM" id="MobiDB-lite"/>
    </source>
</evidence>
<feature type="compositionally biased region" description="Low complexity" evidence="3">
    <location>
        <begin position="68"/>
        <end position="78"/>
    </location>
</feature>
<dbReference type="GO" id="GO:0007420">
    <property type="term" value="P:brain development"/>
    <property type="evidence" value="ECO:0007669"/>
    <property type="project" value="TreeGrafter"/>
</dbReference>
<reference evidence="4" key="2">
    <citation type="submission" date="2025-09" db="UniProtKB">
        <authorList>
            <consortium name="Ensembl"/>
        </authorList>
    </citation>
    <scope>IDENTIFICATION</scope>
</reference>
<evidence type="ECO:0008006" key="6">
    <source>
        <dbReference type="Google" id="ProtNLM"/>
    </source>
</evidence>
<keyword evidence="5" id="KW-1185">Reference proteome</keyword>
<dbReference type="PANTHER" id="PTHR23401">
    <property type="entry name" value="CYCLIN DEPENDANT KINASE-5 ACTIVATOR"/>
    <property type="match status" value="1"/>
</dbReference>
<accession>A0A8C9PN10</accession>
<feature type="region of interest" description="Disordered" evidence="3">
    <location>
        <begin position="57"/>
        <end position="98"/>
    </location>
</feature>
<dbReference type="GO" id="GO:0016533">
    <property type="term" value="C:protein kinase 5 complex"/>
    <property type="evidence" value="ECO:0007669"/>
    <property type="project" value="InterPro"/>
</dbReference>
<dbReference type="Ensembl" id="ENSSDAT00000010989.1">
    <property type="protein sequence ID" value="ENSSDAP00000009678.1"/>
    <property type="gene ID" value="ENSSDAG00000008812.1"/>
</dbReference>
<reference evidence="4" key="1">
    <citation type="submission" date="2025-08" db="UniProtKB">
        <authorList>
            <consortium name="Ensembl"/>
        </authorList>
    </citation>
    <scope>IDENTIFICATION</scope>
</reference>
<evidence type="ECO:0000256" key="2">
    <source>
        <dbReference type="ARBA" id="ARBA00010175"/>
    </source>
</evidence>
<dbReference type="InterPro" id="IPR004944">
    <property type="entry name" value="CDK5_activator"/>
</dbReference>
<sequence length="98" mass="10727">MGNEISYPLKPFLVEPDKERFWQRCLRLIQRLSPQMLRLNADPHFFTQVFQDLKNEGEAAAGAGGPPSGSAPTASSAAKTARDSGAAGAKHWTMNLDR</sequence>
<evidence type="ECO:0000313" key="5">
    <source>
        <dbReference type="Proteomes" id="UP000694422"/>
    </source>
</evidence>